<dbReference type="InterPro" id="IPR052579">
    <property type="entry name" value="Zinc_finger_SWIM"/>
</dbReference>
<name>A0A9R1UPU8_LACSA</name>
<dbReference type="EMBL" id="NBSK02000008">
    <property type="protein sequence ID" value="KAJ0191129.1"/>
    <property type="molecule type" value="Genomic_DNA"/>
</dbReference>
<organism evidence="3 4">
    <name type="scientific">Lactuca sativa</name>
    <name type="common">Garden lettuce</name>
    <dbReference type="NCBI Taxonomy" id="4236"/>
    <lineage>
        <taxon>Eukaryota</taxon>
        <taxon>Viridiplantae</taxon>
        <taxon>Streptophyta</taxon>
        <taxon>Embryophyta</taxon>
        <taxon>Tracheophyta</taxon>
        <taxon>Spermatophyta</taxon>
        <taxon>Magnoliopsida</taxon>
        <taxon>eudicotyledons</taxon>
        <taxon>Gunneridae</taxon>
        <taxon>Pentapetalae</taxon>
        <taxon>asterids</taxon>
        <taxon>campanulids</taxon>
        <taxon>Asterales</taxon>
        <taxon>Asteraceae</taxon>
        <taxon>Cichorioideae</taxon>
        <taxon>Cichorieae</taxon>
        <taxon>Lactucinae</taxon>
        <taxon>Lactuca</taxon>
    </lineage>
</organism>
<evidence type="ECO:0000259" key="2">
    <source>
        <dbReference type="Pfam" id="PF10551"/>
    </source>
</evidence>
<feature type="compositionally biased region" description="Basic residues" evidence="1">
    <location>
        <begin position="546"/>
        <end position="559"/>
    </location>
</feature>
<dbReference type="Pfam" id="PF10551">
    <property type="entry name" value="MULE"/>
    <property type="match status" value="1"/>
</dbReference>
<evidence type="ECO:0000313" key="3">
    <source>
        <dbReference type="EMBL" id="KAJ0191129.1"/>
    </source>
</evidence>
<feature type="domain" description="MULE transposase" evidence="2">
    <location>
        <begin position="226"/>
        <end position="318"/>
    </location>
</feature>
<reference evidence="3 4" key="1">
    <citation type="journal article" date="2017" name="Nat. Commun.">
        <title>Genome assembly with in vitro proximity ligation data and whole-genome triplication in lettuce.</title>
        <authorList>
            <person name="Reyes-Chin-Wo S."/>
            <person name="Wang Z."/>
            <person name="Yang X."/>
            <person name="Kozik A."/>
            <person name="Arikit S."/>
            <person name="Song C."/>
            <person name="Xia L."/>
            <person name="Froenicke L."/>
            <person name="Lavelle D.O."/>
            <person name="Truco M.J."/>
            <person name="Xia R."/>
            <person name="Zhu S."/>
            <person name="Xu C."/>
            <person name="Xu H."/>
            <person name="Xu X."/>
            <person name="Cox K."/>
            <person name="Korf I."/>
            <person name="Meyers B.C."/>
            <person name="Michelmore R.W."/>
        </authorList>
    </citation>
    <scope>NUCLEOTIDE SEQUENCE [LARGE SCALE GENOMIC DNA]</scope>
    <source>
        <strain evidence="4">cv. Salinas</strain>
        <tissue evidence="3">Seedlings</tissue>
    </source>
</reference>
<dbReference type="PANTHER" id="PTHR31569">
    <property type="entry name" value="SWIM-TYPE DOMAIN-CONTAINING PROTEIN"/>
    <property type="match status" value="1"/>
</dbReference>
<dbReference type="InterPro" id="IPR018289">
    <property type="entry name" value="MULE_transposase_dom"/>
</dbReference>
<proteinExistence type="predicted"/>
<comment type="caution">
    <text evidence="3">The sequence shown here is derived from an EMBL/GenBank/DDBJ whole genome shotgun (WGS) entry which is preliminary data.</text>
</comment>
<protein>
    <recommendedName>
        <fullName evidence="2">MULE transposase domain-containing protein</fullName>
    </recommendedName>
</protein>
<dbReference type="PANTHER" id="PTHR31569:SF4">
    <property type="entry name" value="SWIM-TYPE DOMAIN-CONTAINING PROTEIN"/>
    <property type="match status" value="1"/>
</dbReference>
<gene>
    <name evidence="3" type="ORF">LSAT_V11C800392660</name>
</gene>
<dbReference type="Proteomes" id="UP000235145">
    <property type="component" value="Unassembled WGS sequence"/>
</dbReference>
<dbReference type="AlphaFoldDB" id="A0A9R1UPU8"/>
<sequence length="625" mass="71979">MDSSSPTIQNEELYLANSKFDSYDELLKSVRDFYYVKGYGISIRDSSKEKYVTLQCDRGGCYRDRLSIGDKRKKNTRSRLINCPFQIVGKKEYDGGWILKAKNLSHNHEPSTDISGHPSFRRLSPNDVQSVKNMTLSGIPPRQILSSLRQGNPNLPAVSRTIYNLKAKIRKENLGNRSTVSALFEEFEKEGFIYDILHNSIGHITHLFIAHPLSIKLAKAFSNIFIMDCTYKTNKYNMPLLDIIGVSCFNTSFYSGFVFLEREDEDSYIWALSVFKKTLENREPSVIMSNRELALMNAINMVFPNTTNLLCIWHIEKNVLANCKKHFPHTEEFDIFMSSWNNVAYSTSKTIFEHNWGEFELFYQTKKVAIEYIKKTWLSWKEKFVSAWTENYLHFGNRSSSRAEGAHAKLKQYLQVSTGGFQDVTKKICLTIKHEFNEIKVKLASTMTPCTSHFMATMGLPCAHKIKHLEGMKLSLDLIHPHWRIDTICLNSEDDLHNDGAKEFDELLSELSSRYQIWPQSKKELANSMITQLLTESDILFEPLIRRPKGRPPKSKNKRGINSTARDPSRFEFVESSQAQKDSSSTHVVQMINEVYDNVGHVSHENDLLDLNSYPTFSSDDMPYE</sequence>
<feature type="region of interest" description="Disordered" evidence="1">
    <location>
        <begin position="545"/>
        <end position="569"/>
    </location>
</feature>
<keyword evidence="4" id="KW-1185">Reference proteome</keyword>
<evidence type="ECO:0000256" key="1">
    <source>
        <dbReference type="SAM" id="MobiDB-lite"/>
    </source>
</evidence>
<evidence type="ECO:0000313" key="4">
    <source>
        <dbReference type="Proteomes" id="UP000235145"/>
    </source>
</evidence>
<accession>A0A9R1UPU8</accession>